<gene>
    <name evidence="1" type="ORF">HOLDEFILI_00252</name>
</gene>
<dbReference type="Proteomes" id="UP000005950">
    <property type="component" value="Unassembled WGS sequence"/>
</dbReference>
<name>B9Y377_9FIRM</name>
<comment type="caution">
    <text evidence="1">The sequence shown here is derived from an EMBL/GenBank/DDBJ whole genome shotgun (WGS) entry which is preliminary data.</text>
</comment>
<evidence type="ECO:0000313" key="1">
    <source>
        <dbReference type="EMBL" id="EEF69572.1"/>
    </source>
</evidence>
<organism evidence="1 2">
    <name type="scientific">Holdemania filiformis DSM 12042</name>
    <dbReference type="NCBI Taxonomy" id="545696"/>
    <lineage>
        <taxon>Bacteria</taxon>
        <taxon>Bacillati</taxon>
        <taxon>Bacillota</taxon>
        <taxon>Erysipelotrichia</taxon>
        <taxon>Erysipelotrichales</taxon>
        <taxon>Erysipelotrichaceae</taxon>
        <taxon>Holdemania</taxon>
    </lineage>
</organism>
<dbReference type="HOGENOM" id="CLU_3184572_0_0_9"/>
<reference evidence="1 2" key="1">
    <citation type="submission" date="2008-12" db="EMBL/GenBank/DDBJ databases">
        <authorList>
            <person name="Fulton L."/>
            <person name="Clifton S."/>
            <person name="Fulton B."/>
            <person name="Xu J."/>
            <person name="Minx P."/>
            <person name="Pepin K.H."/>
            <person name="Johnson M."/>
            <person name="Bhonagiri V."/>
            <person name="Nash W.E."/>
            <person name="Mardis E.R."/>
            <person name="Wilson R.K."/>
        </authorList>
    </citation>
    <scope>NUCLEOTIDE SEQUENCE [LARGE SCALE GENOMIC DNA]</scope>
    <source>
        <strain evidence="1 2">DSM 12042</strain>
    </source>
</reference>
<sequence length="46" mass="5075">MSQRGIRAGPGTFTANFSLCELAFELFPFTIKRKKIKIKTKGGIDG</sequence>
<evidence type="ECO:0000313" key="2">
    <source>
        <dbReference type="Proteomes" id="UP000005950"/>
    </source>
</evidence>
<proteinExistence type="predicted"/>
<accession>B9Y377</accession>
<protein>
    <submittedName>
        <fullName evidence="1">Uncharacterized protein</fullName>
    </submittedName>
</protein>
<dbReference type="AlphaFoldDB" id="B9Y377"/>
<reference evidence="1 2" key="2">
    <citation type="submission" date="2009-02" db="EMBL/GenBank/DDBJ databases">
        <title>Draft genome sequence of Holdemania filiformis DSM 12042.</title>
        <authorList>
            <person name="Sudarsanam P."/>
            <person name="Ley R."/>
            <person name="Guruge J."/>
            <person name="Turnbaugh P.J."/>
            <person name="Mahowald M."/>
            <person name="Liep D."/>
            <person name="Gordon J."/>
        </authorList>
    </citation>
    <scope>NUCLEOTIDE SEQUENCE [LARGE SCALE GENOMIC DNA]</scope>
    <source>
        <strain evidence="1 2">DSM 12042</strain>
    </source>
</reference>
<dbReference type="STRING" id="545696.HOLDEFILI_00252"/>
<dbReference type="EMBL" id="ACCF01000011">
    <property type="protein sequence ID" value="EEF69572.1"/>
    <property type="molecule type" value="Genomic_DNA"/>
</dbReference>